<keyword evidence="2" id="KW-1185">Reference proteome</keyword>
<organism evidence="1 2">
    <name type="scientific">Dufourea novaeangliae</name>
    <name type="common">Sweat bee</name>
    <dbReference type="NCBI Taxonomy" id="178035"/>
    <lineage>
        <taxon>Eukaryota</taxon>
        <taxon>Metazoa</taxon>
        <taxon>Ecdysozoa</taxon>
        <taxon>Arthropoda</taxon>
        <taxon>Hexapoda</taxon>
        <taxon>Insecta</taxon>
        <taxon>Pterygota</taxon>
        <taxon>Neoptera</taxon>
        <taxon>Endopterygota</taxon>
        <taxon>Hymenoptera</taxon>
        <taxon>Apocrita</taxon>
        <taxon>Aculeata</taxon>
        <taxon>Apoidea</taxon>
        <taxon>Anthophila</taxon>
        <taxon>Halictidae</taxon>
        <taxon>Rophitinae</taxon>
        <taxon>Dufourea</taxon>
    </lineage>
</organism>
<sequence>MCRSITTGHVYVCSNKSMDWKIVNSVLILKFVLFEMQWLGGIKGECLGPNGGRFVVQEMGTVIVVKKLYSILTYGKNCSFDSRNEYFALL</sequence>
<gene>
    <name evidence="1" type="ORF">WN55_05281</name>
</gene>
<proteinExistence type="predicted"/>
<name>A0A154NXS8_DUFNO</name>
<evidence type="ECO:0000313" key="1">
    <source>
        <dbReference type="EMBL" id="KZC04469.1"/>
    </source>
</evidence>
<accession>A0A154NXS8</accession>
<evidence type="ECO:0000313" key="2">
    <source>
        <dbReference type="Proteomes" id="UP000076502"/>
    </source>
</evidence>
<reference evidence="1 2" key="1">
    <citation type="submission" date="2015-07" db="EMBL/GenBank/DDBJ databases">
        <title>The genome of Dufourea novaeangliae.</title>
        <authorList>
            <person name="Pan H."/>
            <person name="Kapheim K."/>
        </authorList>
    </citation>
    <scope>NUCLEOTIDE SEQUENCE [LARGE SCALE GENOMIC DNA]</scope>
    <source>
        <strain evidence="1">0120121106</strain>
        <tissue evidence="1">Whole body</tissue>
    </source>
</reference>
<dbReference type="Proteomes" id="UP000076502">
    <property type="component" value="Unassembled WGS sequence"/>
</dbReference>
<dbReference type="EMBL" id="KQ434781">
    <property type="protein sequence ID" value="KZC04469.1"/>
    <property type="molecule type" value="Genomic_DNA"/>
</dbReference>
<protein>
    <submittedName>
        <fullName evidence="1">Uncharacterized protein</fullName>
    </submittedName>
</protein>
<dbReference type="AlphaFoldDB" id="A0A154NXS8"/>